<comment type="caution">
    <text evidence="2">The sequence shown here is derived from an EMBL/GenBank/DDBJ whole genome shotgun (WGS) entry which is preliminary data.</text>
</comment>
<organism evidence="2 3">
    <name type="scientific">Caldicellulosiruptor bescii</name>
    <name type="common">Anaerocellum thermophilum</name>
    <dbReference type="NCBI Taxonomy" id="31899"/>
    <lineage>
        <taxon>Bacteria</taxon>
        <taxon>Bacillati</taxon>
        <taxon>Bacillota</taxon>
        <taxon>Bacillota incertae sedis</taxon>
        <taxon>Caldicellulosiruptorales</taxon>
        <taxon>Caldicellulosiruptoraceae</taxon>
        <taxon>Caldicellulosiruptor</taxon>
    </lineage>
</organism>
<evidence type="ECO:0000313" key="2">
    <source>
        <dbReference type="EMBL" id="SMR92525.1"/>
    </source>
</evidence>
<gene>
    <name evidence="2" type="ORF">SAMN05216240_1057</name>
</gene>
<dbReference type="NCBIfam" id="TIGR01451">
    <property type="entry name" value="B_ant_repeat"/>
    <property type="match status" value="1"/>
</dbReference>
<dbReference type="Proteomes" id="UP000196803">
    <property type="component" value="Unassembled WGS sequence"/>
</dbReference>
<evidence type="ECO:0000259" key="1">
    <source>
        <dbReference type="Pfam" id="PF01345"/>
    </source>
</evidence>
<sequence>MHGKFYDAYQILKENNALDWWYTRKDVKDWMTVANYLKLSYSQNGQTVTKDLTDEYLYFGGIYTGDDRYKGAPEQNIDLSDLNTAYWWDDWLDHDNRDIYLPTTELKPGTNTLSFAGKVRVFFNAGYHTDAVNSKSVSIQFLVTGLPKPTVQAKVEPADTKIAYYNGQYYLDGEVLNRATLDEKVGATASVDTSQLFAGVKIKLWEFKVYKKRYDPVQGSYVPVEVKNFTIDTANNPNITLSEDKGTCTFAPASNMAVFTENIKNVRVGTTYTPAYYVEARYQTEDGRWSKWASTYTQAKITVTEPLTITKTADPANIAIGDVATYTITVKNLIDKPLPNVRVYDALTFRTSSGKPTTMAVVKVLSHSGNYTPTDAWSGIWNIGTINGGEEVTLTMEVKGNITGQAINTASFLFFYHLY</sequence>
<feature type="domain" description="DUF11" evidence="1">
    <location>
        <begin position="307"/>
        <end position="411"/>
    </location>
</feature>
<keyword evidence="3" id="KW-1185">Reference proteome</keyword>
<accession>A0ABY1S7T5</accession>
<dbReference type="InterPro" id="IPR001434">
    <property type="entry name" value="OmcB-like_DUF11"/>
</dbReference>
<evidence type="ECO:0000313" key="3">
    <source>
        <dbReference type="Proteomes" id="UP000196803"/>
    </source>
</evidence>
<protein>
    <submittedName>
        <fullName evidence="2">Conserved repeat domain-containing protein</fullName>
    </submittedName>
</protein>
<dbReference type="Gene3D" id="2.60.40.740">
    <property type="match status" value="1"/>
</dbReference>
<name>A0ABY1S7T5_CALBS</name>
<dbReference type="GeneID" id="31773354"/>
<dbReference type="Pfam" id="PF01345">
    <property type="entry name" value="DUF11"/>
    <property type="match status" value="1"/>
</dbReference>
<dbReference type="RefSeq" id="WP_015908372.1">
    <property type="nucleotide sequence ID" value="NZ_FUZJ01000001.1"/>
</dbReference>
<dbReference type="InterPro" id="IPR047589">
    <property type="entry name" value="DUF11_rpt"/>
</dbReference>
<dbReference type="EMBL" id="FXXC01000001">
    <property type="protein sequence ID" value="SMR92525.1"/>
    <property type="molecule type" value="Genomic_DNA"/>
</dbReference>
<reference evidence="2 3" key="1">
    <citation type="submission" date="2017-05" db="EMBL/GenBank/DDBJ databases">
        <authorList>
            <person name="Varghese N."/>
            <person name="Submissions S."/>
        </authorList>
    </citation>
    <scope>NUCLEOTIDE SEQUENCE [LARGE SCALE GENOMIC DNA]</scope>
    <source>
        <strain evidence="2 3">MACB1020</strain>
    </source>
</reference>
<proteinExistence type="predicted"/>